<feature type="transmembrane region" description="Helical" evidence="2">
    <location>
        <begin position="1601"/>
        <end position="1621"/>
    </location>
</feature>
<evidence type="ECO:0000313" key="3">
    <source>
        <dbReference type="EMBL" id="KAK3253178.1"/>
    </source>
</evidence>
<reference evidence="3 4" key="1">
    <citation type="journal article" date="2015" name="Genome Biol. Evol.">
        <title>Comparative Genomics of a Bacterivorous Green Alga Reveals Evolutionary Causalities and Consequences of Phago-Mixotrophic Mode of Nutrition.</title>
        <authorList>
            <person name="Burns J.A."/>
            <person name="Paasch A."/>
            <person name="Narechania A."/>
            <person name="Kim E."/>
        </authorList>
    </citation>
    <scope>NUCLEOTIDE SEQUENCE [LARGE SCALE GENOMIC DNA]</scope>
    <source>
        <strain evidence="3 4">PLY_AMNH</strain>
    </source>
</reference>
<feature type="transmembrane region" description="Helical" evidence="2">
    <location>
        <begin position="1855"/>
        <end position="1877"/>
    </location>
</feature>
<gene>
    <name evidence="3" type="ORF">CYMTET_37569</name>
</gene>
<evidence type="ECO:0000256" key="2">
    <source>
        <dbReference type="SAM" id="Phobius"/>
    </source>
</evidence>
<dbReference type="EMBL" id="LGRX02024979">
    <property type="protein sequence ID" value="KAK3253178.1"/>
    <property type="molecule type" value="Genomic_DNA"/>
</dbReference>
<feature type="compositionally biased region" description="Basic residues" evidence="1">
    <location>
        <begin position="756"/>
        <end position="769"/>
    </location>
</feature>
<keyword evidence="2" id="KW-1133">Transmembrane helix</keyword>
<evidence type="ECO:0000256" key="1">
    <source>
        <dbReference type="SAM" id="MobiDB-lite"/>
    </source>
</evidence>
<feature type="transmembrane region" description="Helical" evidence="2">
    <location>
        <begin position="1690"/>
        <end position="1714"/>
    </location>
</feature>
<accession>A0AAE0F644</accession>
<feature type="transmembrane region" description="Helical" evidence="2">
    <location>
        <begin position="1789"/>
        <end position="1808"/>
    </location>
</feature>
<keyword evidence="2" id="KW-0812">Transmembrane</keyword>
<dbReference type="Proteomes" id="UP001190700">
    <property type="component" value="Unassembled WGS sequence"/>
</dbReference>
<feature type="transmembrane region" description="Helical" evidence="2">
    <location>
        <begin position="1734"/>
        <end position="1754"/>
    </location>
</feature>
<feature type="compositionally biased region" description="Low complexity" evidence="1">
    <location>
        <begin position="1110"/>
        <end position="1125"/>
    </location>
</feature>
<protein>
    <submittedName>
        <fullName evidence="3">Uncharacterized protein</fullName>
    </submittedName>
</protein>
<comment type="caution">
    <text evidence="3">The sequence shown here is derived from an EMBL/GenBank/DDBJ whole genome shotgun (WGS) entry which is preliminary data.</text>
</comment>
<name>A0AAE0F644_9CHLO</name>
<feature type="region of interest" description="Disordered" evidence="1">
    <location>
        <begin position="1055"/>
        <end position="1076"/>
    </location>
</feature>
<keyword evidence="2" id="KW-0472">Membrane</keyword>
<sequence>MSFGWARFDAVVYGVKSCQLTGRSSENEQRKRQQQRMELLSTIVGAHEALVPTSATVERLAASVRSVSAGGVEELPLAAQLEAVAVLEQLVMDTEENPQEATFTPRAAQASCEALAELNKIRNSTRASQVTQLMASMGTSMLHAAATGEMPMEVAADGLALKARGPHAFNTPRILGFHVACRVARRTLTDPTSELYTLPYATIGAVVNFPAALASVGSPPVSPGYQPGCNATLATCGEEDAAMEHTAVNEVEVDARVLVSREDPHGIEPEALAVATSAMTEITLSAGAEVLQVESLPEAILFTLQVEQVQGVEGTERQSGSISGTMRCTFWNASLGAYSSQGCTQMPNPAPAGVSIYWRSRRVDELPAGLQSAWALERSNLTHECEETFNATWEIYSGADAGLRKYLQATGFEGGSDDSGATPPCELGRPFNSHGCWWNWTHQIFTGPSCVMAEELRCYCTHMTDFRAAQVLVDTLEPPKVLHIRASQLNLTLKDVRRGAILLTVVFTLMALAVYLAWASAAMHNQQRRNLLRELMKRHGTGQYSFHTIGGAWSWSLFEEDRSAAVQRTNQKKLRTRRQLRAYDIQQAATSKAMLRNRIENVTLNAKARLTNDERKEHEELVHGPWAKTENEDNPFPYHRKAAEWSIDEVALLNEDTNKGGNDSTVVAGFEACWREPFPRYIKEEWEWKVNETILSKMLVPGQPTSLSSACRAEDQLLPKSCTARHLLMQVTPEMEMEMEMGSVSGASSNALTGHKERRRGKSCRKQRKKPSDGQESDVGGDRALGRHRWRQKEAPAAPKEQNAVCTEGDTAGRVPGTTAWTSEMAASPTNTGVAAQQGTGGPVAEALLPHDEAVVVPDVELISAGSKTVRNLQLETGAPLQGVVVMKDLPNDSHDDRHALLRKEGAASKGPSYHPRRLFWNVSNVEVNDLLTHKPKPSAPTSLLKCSKLGAPTVKLLAPAKHSRGHQVLSKNRNSSRKRPEQSEDLVGFGQMNPASIRIPAFQSEVEENNNEQHMAWLEQFVDLYSNGIQDIPNMKQAPYAEVRDVESSIEPEAVGATNVANDKRSTSLRPASSPDVAGIATAPFRRVQRVVTFARRASAEQMTGNIGGSAPAPASAGSAGDSGEPNTFLAGMAAHIAEEAEEEERRRRRRRSFTQFRMAGRKVYAAQLLSKMPKLLDTLPKPLQRFVRRMGWTSFPHGDMNAPRPRPKVDHPRLQRLRIRLRSVGVIIGLYQEQQDLKHSHHLCSLLGLSLTSMQLRVPIQALRRMTEAKIGATGQPSQQRRSTFFFEPDSDYVSEANNTVQGYDMSRKKFLVRKKEPLERMIGTAVVIAYLEVTRVVKEETLAAEVKRLAQVDWEIEGQTFKWYLDVFRTMMGTIHRRTGWFYRCIIWNLIFLQNHDGSFSLSPALATTLAAGDTTDIINSDPTGHLQTGDMEDSTPDCLFAMCNSDEDAYTLWATLCVVARLNTLPFGWVINPLDPPHSRKTMASIAMQYTKHAFREARLSAQSIAEVKQAAADAVAKWTHERTEVIKALKWCVEAQQSYVATAPLHMMEPPLTAWERRDEVLQYLKVLFLKSMRGHSWIRIAMVGKSEPFTRAQRILTEFTTILLMLTACFGFFYSKASICCGEFRQMVCNGETDLNDLCVEKCIDLMEGEPFACVDFHCPLHEVYLPEGYQCTAFPQNTRTHKLWMALYVLLIVTPIRLFLGVLFRSGGTSRVLEHWDTGLGKKVSKYMGNSFVMLLERGIFIFYTLIFDQQRLSRAISYYLQPLLVLLDQIPLLLAKLMRPLVKGCRLLYAIAWLLFKIWVMKTEPRKALQELELKWYLNEDRLLRQGRGENVLQQVRHEMDSLVTQLAYLLLLAAWAAVIFVLLVYGSLIRDSMGSSTETDVIQLKSCSAPPAAERVAGEGGRVKARPCSQLAVAGHEH</sequence>
<feature type="region of interest" description="Disordered" evidence="1">
    <location>
        <begin position="961"/>
        <end position="986"/>
    </location>
</feature>
<keyword evidence="4" id="KW-1185">Reference proteome</keyword>
<feature type="region of interest" description="Disordered" evidence="1">
    <location>
        <begin position="1104"/>
        <end position="1129"/>
    </location>
</feature>
<organism evidence="3 4">
    <name type="scientific">Cymbomonas tetramitiformis</name>
    <dbReference type="NCBI Taxonomy" id="36881"/>
    <lineage>
        <taxon>Eukaryota</taxon>
        <taxon>Viridiplantae</taxon>
        <taxon>Chlorophyta</taxon>
        <taxon>Pyramimonadophyceae</taxon>
        <taxon>Pyramimonadales</taxon>
        <taxon>Pyramimonadaceae</taxon>
        <taxon>Cymbomonas</taxon>
    </lineage>
</organism>
<evidence type="ECO:0000313" key="4">
    <source>
        <dbReference type="Proteomes" id="UP001190700"/>
    </source>
</evidence>
<proteinExistence type="predicted"/>
<feature type="region of interest" description="Disordered" evidence="1">
    <location>
        <begin position="746"/>
        <end position="817"/>
    </location>
</feature>
<feature type="transmembrane region" description="Helical" evidence="2">
    <location>
        <begin position="500"/>
        <end position="518"/>
    </location>
</feature>